<feature type="transmembrane region" description="Helical" evidence="1">
    <location>
        <begin position="152"/>
        <end position="185"/>
    </location>
</feature>
<feature type="chain" id="PRO_5012803233" evidence="2">
    <location>
        <begin position="22"/>
        <end position="195"/>
    </location>
</feature>
<sequence length="195" mass="22680">MQKRKFFIASTLILCGTVIFAAFHPIEVSANNCDNERWYFKRSCEQDNFVRRTNEYVTYFNTNQDNFIVCDYYSKGVAVKIKVKLPNQTCYNASSYWLERQRLKVNNRLSIPGFFQSIWGDLLNLIGNIANTFNELFSIIYFFNRPANLVDLFGAIFNLGVSIIIFVVTLIILVTSLSLLYYVLLYAKGCFKKQE</sequence>
<evidence type="ECO:0000313" key="3">
    <source>
        <dbReference type="EMBL" id="BAZ86794.1"/>
    </source>
</evidence>
<dbReference type="OrthoDB" id="9826695at2"/>
<protein>
    <submittedName>
        <fullName evidence="3">Uncharacterized protein</fullName>
    </submittedName>
</protein>
<dbReference type="RefSeq" id="WP_096668460.1">
    <property type="nucleotide sequence ID" value="NZ_AP018316.1"/>
</dbReference>
<dbReference type="AlphaFoldDB" id="A0A1Z4V5T0"/>
<keyword evidence="4" id="KW-1185">Reference proteome</keyword>
<keyword evidence="1" id="KW-0472">Membrane</keyword>
<dbReference type="KEGG" id="dcm:NIES806_30100"/>
<accession>A0A1Z4V5T0</accession>
<feature type="signal peptide" evidence="2">
    <location>
        <begin position="1"/>
        <end position="21"/>
    </location>
</feature>
<keyword evidence="1" id="KW-0812">Transmembrane</keyword>
<evidence type="ECO:0000256" key="1">
    <source>
        <dbReference type="SAM" id="Phobius"/>
    </source>
</evidence>
<reference evidence="3 4" key="1">
    <citation type="submission" date="2017-06" db="EMBL/GenBank/DDBJ databases">
        <title>Genome sequencing of cyanobaciteial culture collection at National Institute for Environmental Studies (NIES).</title>
        <authorList>
            <person name="Hirose Y."/>
            <person name="Shimura Y."/>
            <person name="Fujisawa T."/>
            <person name="Nakamura Y."/>
            <person name="Kawachi M."/>
        </authorList>
    </citation>
    <scope>NUCLEOTIDE SEQUENCE [LARGE SCALE GENOMIC DNA]</scope>
    <source>
        <strain evidence="3 4">NIES-806</strain>
    </source>
</reference>
<dbReference type="Proteomes" id="UP000218702">
    <property type="component" value="Chromosome"/>
</dbReference>
<evidence type="ECO:0000256" key="2">
    <source>
        <dbReference type="SAM" id="SignalP"/>
    </source>
</evidence>
<gene>
    <name evidence="3" type="ORF">NIES806_30100</name>
</gene>
<dbReference type="EMBL" id="AP018316">
    <property type="protein sequence ID" value="BAZ86794.1"/>
    <property type="molecule type" value="Genomic_DNA"/>
</dbReference>
<keyword evidence="2" id="KW-0732">Signal</keyword>
<proteinExistence type="predicted"/>
<name>A0A1Z4V5T0_9CYAN</name>
<evidence type="ECO:0000313" key="4">
    <source>
        <dbReference type="Proteomes" id="UP000218702"/>
    </source>
</evidence>
<keyword evidence="1" id="KW-1133">Transmembrane helix</keyword>
<organism evidence="3 4">
    <name type="scientific">Dolichospermum compactum NIES-806</name>
    <dbReference type="NCBI Taxonomy" id="1973481"/>
    <lineage>
        <taxon>Bacteria</taxon>
        <taxon>Bacillati</taxon>
        <taxon>Cyanobacteriota</taxon>
        <taxon>Cyanophyceae</taxon>
        <taxon>Nostocales</taxon>
        <taxon>Aphanizomenonaceae</taxon>
        <taxon>Dolichospermum</taxon>
        <taxon>Dolichospermum compactum</taxon>
    </lineage>
</organism>